<evidence type="ECO:0000259" key="1">
    <source>
        <dbReference type="SMART" id="SM00880"/>
    </source>
</evidence>
<reference evidence="2 3" key="1">
    <citation type="submission" date="2022-08" db="EMBL/GenBank/DDBJ databases">
        <title>Algoriphagus sp. CAU 1643 isolated from mud.</title>
        <authorList>
            <person name="Kim W."/>
        </authorList>
    </citation>
    <scope>NUCLEOTIDE SEQUENCE [LARGE SCALE GENOMIC DNA]</scope>
    <source>
        <strain evidence="2 3">CAU 1643</strain>
    </source>
</reference>
<accession>A0ABT2G3K8</accession>
<organism evidence="2 3">
    <name type="scientific">Algoriphagus limi</name>
    <dbReference type="NCBI Taxonomy" id="2975273"/>
    <lineage>
        <taxon>Bacteria</taxon>
        <taxon>Pseudomonadati</taxon>
        <taxon>Bacteroidota</taxon>
        <taxon>Cytophagia</taxon>
        <taxon>Cytophagales</taxon>
        <taxon>Cyclobacteriaceae</taxon>
        <taxon>Algoriphagus</taxon>
    </lineage>
</organism>
<dbReference type="PANTHER" id="PTHR39339:SF1">
    <property type="entry name" value="CHAD DOMAIN-CONTAINING PROTEIN"/>
    <property type="match status" value="1"/>
</dbReference>
<gene>
    <name evidence="2" type="ORF">NY014_05395</name>
</gene>
<evidence type="ECO:0000313" key="2">
    <source>
        <dbReference type="EMBL" id="MCS5489851.1"/>
    </source>
</evidence>
<dbReference type="InterPro" id="IPR038186">
    <property type="entry name" value="CHAD_dom_sf"/>
</dbReference>
<sequence>MKKNLLNSYVSKLLESIEKQLSSYLKEKDPECLHKLRVEIKKIKAINSFARKIYERDFNSELLKPLFKKAGEIRETELTIQLLKSLSPSPNNLISKAESQKSELVLQFLSSGSEYFQAISEYRNELRFPEKLGDKKVIKEFFDKAKDNAQKILLGYDREGMHTYRRKIKNLVYIYDVLPKKLQEEIDLDKKLILKQQHQLGEWHDLYVAVQILSSLKISNGAQESIEKLKVGEEEQFRIVLEKIRSKFQL</sequence>
<protein>
    <submittedName>
        <fullName evidence="2">CHAD domain-containing protein</fullName>
    </submittedName>
</protein>
<proteinExistence type="predicted"/>
<dbReference type="RefSeq" id="WP_259413529.1">
    <property type="nucleotide sequence ID" value="NZ_JANWGH010000001.1"/>
</dbReference>
<keyword evidence="3" id="KW-1185">Reference proteome</keyword>
<dbReference type="Proteomes" id="UP001206788">
    <property type="component" value="Unassembled WGS sequence"/>
</dbReference>
<dbReference type="PANTHER" id="PTHR39339">
    <property type="entry name" value="SLR1444 PROTEIN"/>
    <property type="match status" value="1"/>
</dbReference>
<feature type="domain" description="CHAD" evidence="1">
    <location>
        <begin position="9"/>
        <end position="244"/>
    </location>
</feature>
<dbReference type="Pfam" id="PF05235">
    <property type="entry name" value="CHAD"/>
    <property type="match status" value="1"/>
</dbReference>
<dbReference type="InterPro" id="IPR007899">
    <property type="entry name" value="CHAD_dom"/>
</dbReference>
<name>A0ABT2G3K8_9BACT</name>
<dbReference type="EMBL" id="JANWGH010000001">
    <property type="protein sequence ID" value="MCS5489851.1"/>
    <property type="molecule type" value="Genomic_DNA"/>
</dbReference>
<evidence type="ECO:0000313" key="3">
    <source>
        <dbReference type="Proteomes" id="UP001206788"/>
    </source>
</evidence>
<dbReference type="Gene3D" id="1.40.20.10">
    <property type="entry name" value="CHAD domain"/>
    <property type="match status" value="1"/>
</dbReference>
<comment type="caution">
    <text evidence="2">The sequence shown here is derived from an EMBL/GenBank/DDBJ whole genome shotgun (WGS) entry which is preliminary data.</text>
</comment>
<dbReference type="SMART" id="SM00880">
    <property type="entry name" value="CHAD"/>
    <property type="match status" value="1"/>
</dbReference>